<name>A0A1H5SSN6_9FLAO</name>
<keyword evidence="12" id="KW-1133">Transmembrane helix</keyword>
<keyword evidence="9 11" id="KW-0443">Lipid metabolism</keyword>
<evidence type="ECO:0000256" key="1">
    <source>
        <dbReference type="ARBA" id="ARBA00001141"/>
    </source>
</evidence>
<comment type="catalytic activity">
    <reaction evidence="1 11">
        <text>a 1-acyl-sn-glycero-3-phosphate + an acyl-CoA = a 1,2-diacyl-sn-glycero-3-phosphate + CoA</text>
        <dbReference type="Rhea" id="RHEA:19709"/>
        <dbReference type="ChEBI" id="CHEBI:57287"/>
        <dbReference type="ChEBI" id="CHEBI:57970"/>
        <dbReference type="ChEBI" id="CHEBI:58342"/>
        <dbReference type="ChEBI" id="CHEBI:58608"/>
        <dbReference type="EC" id="2.3.1.51"/>
    </reaction>
</comment>
<evidence type="ECO:0000256" key="6">
    <source>
        <dbReference type="ARBA" id="ARBA00016139"/>
    </source>
</evidence>
<evidence type="ECO:0000256" key="12">
    <source>
        <dbReference type="SAM" id="Phobius"/>
    </source>
</evidence>
<dbReference type="Pfam" id="PF01553">
    <property type="entry name" value="Acyltransferase"/>
    <property type="match status" value="1"/>
</dbReference>
<comment type="domain">
    <text evidence="11">The HXXXXD motif is essential for acyltransferase activity and may constitute the binding site for the phosphate moiety of the glycerol-3-phosphate.</text>
</comment>
<feature type="transmembrane region" description="Helical" evidence="12">
    <location>
        <begin position="30"/>
        <end position="52"/>
    </location>
</feature>
<sequence>MNSFSAIYIGFLTFDFMRGLKIIFWTLWRVWFYVLMTIPILLMFPFLVLSIVTESGYPYFFKMARIWAKFILFGMGFYYKIDKNQELESNKSYMIVANHTSMVDIMLMLATIKNPFVFVGKKELSKIPLFGFFYKRTCILVDRNCSKSKMGVFNRAQKRINQGLSICIFPEGGVPEDESVLLDTFKDGAFRLAIEHKIPIVPITFADNKKRFSYTFFSGSPGFMRVKIHSHIETLGKTGENRKEMREEVRDIIYSQLEEFERTGDQNKFAF</sequence>
<keyword evidence="12" id="KW-0812">Transmembrane</keyword>
<gene>
    <name evidence="14" type="ORF">SAMN04488130_101424</name>
</gene>
<dbReference type="InterPro" id="IPR004552">
    <property type="entry name" value="AGP_acyltrans"/>
</dbReference>
<keyword evidence="8 11" id="KW-0808">Transferase</keyword>
<feature type="transmembrane region" description="Helical" evidence="12">
    <location>
        <begin position="64"/>
        <end position="81"/>
    </location>
</feature>
<dbReference type="EMBL" id="FNVP01000001">
    <property type="protein sequence ID" value="SEF53450.1"/>
    <property type="molecule type" value="Genomic_DNA"/>
</dbReference>
<evidence type="ECO:0000313" key="15">
    <source>
        <dbReference type="Proteomes" id="UP000236737"/>
    </source>
</evidence>
<evidence type="ECO:0000256" key="10">
    <source>
        <dbReference type="ARBA" id="ARBA00023315"/>
    </source>
</evidence>
<evidence type="ECO:0000256" key="5">
    <source>
        <dbReference type="ARBA" id="ARBA00013211"/>
    </source>
</evidence>
<evidence type="ECO:0000256" key="11">
    <source>
        <dbReference type="RuleBase" id="RU361267"/>
    </source>
</evidence>
<proteinExistence type="inferred from homology"/>
<keyword evidence="7 11" id="KW-0444">Lipid biosynthesis</keyword>
<feature type="domain" description="Phospholipid/glycerol acyltransferase" evidence="13">
    <location>
        <begin position="93"/>
        <end position="208"/>
    </location>
</feature>
<organism evidence="14 15">
    <name type="scientific">Flavobacterium urumqiense</name>
    <dbReference type="NCBI Taxonomy" id="935224"/>
    <lineage>
        <taxon>Bacteria</taxon>
        <taxon>Pseudomonadati</taxon>
        <taxon>Bacteroidota</taxon>
        <taxon>Flavobacteriia</taxon>
        <taxon>Flavobacteriales</taxon>
        <taxon>Flavobacteriaceae</taxon>
        <taxon>Flavobacterium</taxon>
    </lineage>
</organism>
<keyword evidence="10 11" id="KW-0012">Acyltransferase</keyword>
<keyword evidence="12" id="KW-0472">Membrane</keyword>
<comment type="pathway">
    <text evidence="3">Lipid metabolism.</text>
</comment>
<keyword evidence="11" id="KW-1208">Phospholipid metabolism</keyword>
<comment type="similarity">
    <text evidence="4 11">Belongs to the 1-acyl-sn-glycerol-3-phosphate acyltransferase family.</text>
</comment>
<evidence type="ECO:0000256" key="2">
    <source>
        <dbReference type="ARBA" id="ARBA00004728"/>
    </source>
</evidence>
<dbReference type="CDD" id="cd07989">
    <property type="entry name" value="LPLAT_AGPAT-like"/>
    <property type="match status" value="1"/>
</dbReference>
<dbReference type="GO" id="GO:0006654">
    <property type="term" value="P:phosphatidic acid biosynthetic process"/>
    <property type="evidence" value="ECO:0007669"/>
    <property type="project" value="TreeGrafter"/>
</dbReference>
<evidence type="ECO:0000256" key="8">
    <source>
        <dbReference type="ARBA" id="ARBA00022679"/>
    </source>
</evidence>
<comment type="pathway">
    <text evidence="2">Phospholipid metabolism; CDP-diacylglycerol biosynthesis; CDP-diacylglycerol from sn-glycerol 3-phosphate: step 2/3.</text>
</comment>
<keyword evidence="11" id="KW-0594">Phospholipid biosynthesis</keyword>
<dbReference type="AlphaFoldDB" id="A0A1H5SSN6"/>
<evidence type="ECO:0000256" key="9">
    <source>
        <dbReference type="ARBA" id="ARBA00023098"/>
    </source>
</evidence>
<evidence type="ECO:0000256" key="7">
    <source>
        <dbReference type="ARBA" id="ARBA00022516"/>
    </source>
</evidence>
<evidence type="ECO:0000259" key="13">
    <source>
        <dbReference type="SMART" id="SM00563"/>
    </source>
</evidence>
<dbReference type="PANTHER" id="PTHR10434">
    <property type="entry name" value="1-ACYL-SN-GLYCEROL-3-PHOSPHATE ACYLTRANSFERASE"/>
    <property type="match status" value="1"/>
</dbReference>
<dbReference type="EC" id="2.3.1.51" evidence="5 11"/>
<keyword evidence="15" id="KW-1185">Reference proteome</keyword>
<dbReference type="SUPFAM" id="SSF69593">
    <property type="entry name" value="Glycerol-3-phosphate (1)-acyltransferase"/>
    <property type="match status" value="1"/>
</dbReference>
<protein>
    <recommendedName>
        <fullName evidence="6 11">1-acyl-sn-glycerol-3-phosphate acyltransferase</fullName>
        <ecNumber evidence="5 11">2.3.1.51</ecNumber>
    </recommendedName>
</protein>
<reference evidence="15" key="1">
    <citation type="submission" date="2016-10" db="EMBL/GenBank/DDBJ databases">
        <authorList>
            <person name="Varghese N."/>
            <person name="Submissions S."/>
        </authorList>
    </citation>
    <scope>NUCLEOTIDE SEQUENCE [LARGE SCALE GENOMIC DNA]</scope>
    <source>
        <strain evidence="15">CGMCC 1.9230</strain>
    </source>
</reference>
<dbReference type="SMART" id="SM00563">
    <property type="entry name" value="PlsC"/>
    <property type="match status" value="1"/>
</dbReference>
<dbReference type="Proteomes" id="UP000236737">
    <property type="component" value="Unassembled WGS sequence"/>
</dbReference>
<accession>A0A1H5SSN6</accession>
<evidence type="ECO:0000313" key="14">
    <source>
        <dbReference type="EMBL" id="SEF53450.1"/>
    </source>
</evidence>
<dbReference type="NCBIfam" id="TIGR00530">
    <property type="entry name" value="AGP_acyltrn"/>
    <property type="match status" value="1"/>
</dbReference>
<dbReference type="PANTHER" id="PTHR10434:SF64">
    <property type="entry name" value="1-ACYL-SN-GLYCEROL-3-PHOSPHATE ACYLTRANSFERASE-RELATED"/>
    <property type="match status" value="1"/>
</dbReference>
<evidence type="ECO:0000256" key="3">
    <source>
        <dbReference type="ARBA" id="ARBA00005189"/>
    </source>
</evidence>
<dbReference type="InterPro" id="IPR002123">
    <property type="entry name" value="Plipid/glycerol_acylTrfase"/>
</dbReference>
<dbReference type="GO" id="GO:0003841">
    <property type="term" value="F:1-acylglycerol-3-phosphate O-acyltransferase activity"/>
    <property type="evidence" value="ECO:0007669"/>
    <property type="project" value="UniProtKB-UniRule"/>
</dbReference>
<evidence type="ECO:0000256" key="4">
    <source>
        <dbReference type="ARBA" id="ARBA00008655"/>
    </source>
</evidence>
<dbReference type="GO" id="GO:0016020">
    <property type="term" value="C:membrane"/>
    <property type="evidence" value="ECO:0007669"/>
    <property type="project" value="InterPro"/>
</dbReference>